<keyword evidence="5 9" id="KW-0067">ATP-binding</keyword>
<evidence type="ECO:0000256" key="9">
    <source>
        <dbReference type="RuleBase" id="RU369045"/>
    </source>
</evidence>
<evidence type="ECO:0000256" key="6">
    <source>
        <dbReference type="ARBA" id="ARBA00022946"/>
    </source>
</evidence>
<comment type="similarity">
    <text evidence="8 9">Belongs to the RuBisCO activase family.</text>
</comment>
<protein>
    <recommendedName>
        <fullName evidence="9">Ribulose bisphosphate carboxylase/oxygenase activase, chloroplastic</fullName>
        <shortName evidence="9">RA</shortName>
        <shortName evidence="9">RuBisCO activase</shortName>
    </recommendedName>
</protein>
<feature type="domain" description="Ribulose bisphosphate carboxylase/oxygenase activase AAA helical" evidence="11">
    <location>
        <begin position="311"/>
        <end position="406"/>
    </location>
</feature>
<dbReference type="GO" id="GO:0016887">
    <property type="term" value="F:ATP hydrolysis activity"/>
    <property type="evidence" value="ECO:0007669"/>
    <property type="project" value="UniProtKB-UniRule"/>
</dbReference>
<dbReference type="GO" id="GO:0005524">
    <property type="term" value="F:ATP binding"/>
    <property type="evidence" value="ECO:0007669"/>
    <property type="project" value="UniProtKB-UniRule"/>
</dbReference>
<keyword evidence="3 9" id="KW-0934">Plastid</keyword>
<dbReference type="Pfam" id="PF21228">
    <property type="entry name" value="RuBisCO_activase_AAA_helical"/>
    <property type="match status" value="1"/>
</dbReference>
<evidence type="ECO:0000256" key="8">
    <source>
        <dbReference type="ARBA" id="ARBA00025781"/>
    </source>
</evidence>
<dbReference type="GO" id="GO:0009570">
    <property type="term" value="C:chloroplast stroma"/>
    <property type="evidence" value="ECO:0007669"/>
    <property type="project" value="UniProtKB-SubCell"/>
</dbReference>
<organism evidence="12 13">
    <name type="scientific">Spirodela intermedia</name>
    <name type="common">Intermediate duckweed</name>
    <dbReference type="NCBI Taxonomy" id="51605"/>
    <lineage>
        <taxon>Eukaryota</taxon>
        <taxon>Viridiplantae</taxon>
        <taxon>Streptophyta</taxon>
        <taxon>Embryophyta</taxon>
        <taxon>Tracheophyta</taxon>
        <taxon>Spermatophyta</taxon>
        <taxon>Magnoliopsida</taxon>
        <taxon>Liliopsida</taxon>
        <taxon>Araceae</taxon>
        <taxon>Lemnoideae</taxon>
        <taxon>Spirodela</taxon>
    </lineage>
</organism>
<evidence type="ECO:0000256" key="1">
    <source>
        <dbReference type="ARBA" id="ARBA00004470"/>
    </source>
</evidence>
<comment type="function">
    <text evidence="7 9">Activation of RuBisCO (ribulose-1,5-bisphosphate carboxylase/oxygenase; EC 4.1.1.39) involves the ATP-dependent carboxylation of the epsilon-amino group of lysine leading to a carbamate structure.</text>
</comment>
<keyword evidence="6" id="KW-0809">Transit peptide</keyword>
<reference evidence="12" key="1">
    <citation type="submission" date="2020-02" db="EMBL/GenBank/DDBJ databases">
        <authorList>
            <person name="Scholz U."/>
            <person name="Mascher M."/>
            <person name="Fiebig A."/>
        </authorList>
    </citation>
    <scope>NUCLEOTIDE SEQUENCE</scope>
</reference>
<dbReference type="EMBL" id="LR746275">
    <property type="protein sequence ID" value="CAA7406351.1"/>
    <property type="molecule type" value="Genomic_DNA"/>
</dbReference>
<evidence type="ECO:0000256" key="7">
    <source>
        <dbReference type="ARBA" id="ARBA00025556"/>
    </source>
</evidence>
<gene>
    <name evidence="12" type="ORF">SI8410_12017029</name>
</gene>
<evidence type="ECO:0000313" key="12">
    <source>
        <dbReference type="EMBL" id="CAA7406351.1"/>
    </source>
</evidence>
<sequence length="439" mass="47666">MAAAMSTVGAVTRAPPVVHRSGSGAAPASSAAFFGAGLKKVNSGISHGRISTTTVRAMAGDLDEGKQTSGDKWAGLYYDTSDDQQDITRGKGLVDSLFQAPSGQGTHDAVLSSYEYLSQGLKELNMDNTMGDFYIARAFMDKLVVHVVKNYLNLPSIKIPLILGIWGGKGQGKSFQCELVFAKLGINPIMMSAGELESGNAGEPAKLIRQRYREAADIIKKGKMCVLFINDLDAGAGRMGGTTQYTVNNQMVNATLMNIADNPTNVQLPGMYNKQENARVPIVVTGNDFSTLYAPLIRDGRMEKFYWAPTREDRIGVCSGIFKTDNVPQEAVVKLVDTFPGQSIDFFGALRARVYDDEVRKWIVDIGIENVGKRLVNSRDGPPTFEKPAMTLEKLLEYGNMLVKEQENVKRVQLADKYLSEAALGDANADAIKSGSFYG</sequence>
<dbReference type="OrthoDB" id="2014558at2759"/>
<dbReference type="InterPro" id="IPR044960">
    <property type="entry name" value="RCA-like"/>
</dbReference>
<dbReference type="PANTHER" id="PTHR32429">
    <property type="match status" value="1"/>
</dbReference>
<dbReference type="Proteomes" id="UP000663760">
    <property type="component" value="Chromosome 12"/>
</dbReference>
<dbReference type="AlphaFoldDB" id="A0A7I8L8I3"/>
<evidence type="ECO:0000256" key="3">
    <source>
        <dbReference type="ARBA" id="ARBA00022640"/>
    </source>
</evidence>
<dbReference type="Pfam" id="PF00004">
    <property type="entry name" value="AAA"/>
    <property type="match status" value="1"/>
</dbReference>
<evidence type="ECO:0000256" key="4">
    <source>
        <dbReference type="ARBA" id="ARBA00022741"/>
    </source>
</evidence>
<keyword evidence="2 9" id="KW-0150">Chloroplast</keyword>
<keyword evidence="13" id="KW-1185">Reference proteome</keyword>
<keyword evidence="4 9" id="KW-0547">Nucleotide-binding</keyword>
<evidence type="ECO:0000313" key="13">
    <source>
        <dbReference type="Proteomes" id="UP000663760"/>
    </source>
</evidence>
<dbReference type="InterPro" id="IPR003959">
    <property type="entry name" value="ATPase_AAA_core"/>
</dbReference>
<name>A0A7I8L8I3_SPIIN</name>
<dbReference type="PANTHER" id="PTHR32429:SF32">
    <property type="entry name" value="RIBULOSE BISPHOSPHATE CARBOXYLASE_OXYGENASE ACTIVASE, CHLOROPLASTIC"/>
    <property type="match status" value="1"/>
</dbReference>
<evidence type="ECO:0000256" key="5">
    <source>
        <dbReference type="ARBA" id="ARBA00022840"/>
    </source>
</evidence>
<dbReference type="GO" id="GO:0046863">
    <property type="term" value="F:ribulose-1,5-bisphosphate carboxylase/oxygenase activator activity"/>
    <property type="evidence" value="ECO:0007669"/>
    <property type="project" value="UniProtKB-UniRule"/>
</dbReference>
<proteinExistence type="inferred from homology"/>
<evidence type="ECO:0000256" key="2">
    <source>
        <dbReference type="ARBA" id="ARBA00022528"/>
    </source>
</evidence>
<dbReference type="InterPro" id="IPR027417">
    <property type="entry name" value="P-loop_NTPase"/>
</dbReference>
<feature type="domain" description="ATPase AAA-type core" evidence="10">
    <location>
        <begin position="165"/>
        <end position="308"/>
    </location>
</feature>
<dbReference type="GO" id="GO:0009579">
    <property type="term" value="C:thylakoid"/>
    <property type="evidence" value="ECO:0007669"/>
    <property type="project" value="TreeGrafter"/>
</dbReference>
<dbReference type="Gene3D" id="1.10.8.1070">
    <property type="match status" value="1"/>
</dbReference>
<dbReference type="InterPro" id="IPR048571">
    <property type="entry name" value="RuBisCO_activase_AAA_helical"/>
</dbReference>
<evidence type="ECO:0000259" key="11">
    <source>
        <dbReference type="Pfam" id="PF21228"/>
    </source>
</evidence>
<dbReference type="FunFam" id="1.10.8.1070:FF:000001">
    <property type="entry name" value="Ribulose bisphosphate carboxylase/oxygenase activase, chloroplastic"/>
    <property type="match status" value="1"/>
</dbReference>
<dbReference type="SUPFAM" id="SSF52540">
    <property type="entry name" value="P-loop containing nucleoside triphosphate hydrolases"/>
    <property type="match status" value="1"/>
</dbReference>
<evidence type="ECO:0000259" key="10">
    <source>
        <dbReference type="Pfam" id="PF00004"/>
    </source>
</evidence>
<comment type="subcellular location">
    <subcellularLocation>
        <location evidence="1 9">Plastid</location>
        <location evidence="1 9">Chloroplast stroma</location>
    </subcellularLocation>
</comment>
<dbReference type="FunFam" id="3.40.50.300:FF:000258">
    <property type="entry name" value="Ribulose bisphosphate carboxylase/oxygenase activase, chloroplastic"/>
    <property type="match status" value="1"/>
</dbReference>
<dbReference type="Gene3D" id="3.40.50.300">
    <property type="entry name" value="P-loop containing nucleotide triphosphate hydrolases"/>
    <property type="match status" value="1"/>
</dbReference>
<accession>A0A7I8L8I3</accession>